<comment type="caution">
    <text evidence="2">The sequence shown here is derived from an EMBL/GenBank/DDBJ whole genome shotgun (WGS) entry which is preliminary data.</text>
</comment>
<protein>
    <recommendedName>
        <fullName evidence="4">DUF2946 domain-containing protein</fullName>
    </recommendedName>
</protein>
<dbReference type="AlphaFoldDB" id="A0A1R1I8S8"/>
<dbReference type="Proteomes" id="UP000187526">
    <property type="component" value="Unassembled WGS sequence"/>
</dbReference>
<evidence type="ECO:0000313" key="3">
    <source>
        <dbReference type="Proteomes" id="UP000187526"/>
    </source>
</evidence>
<accession>A0A1R1I8S8</accession>
<gene>
    <name evidence="2" type="ORF">BJN45_08565</name>
</gene>
<feature type="compositionally biased region" description="Basic and acidic residues" evidence="1">
    <location>
        <begin position="90"/>
        <end position="113"/>
    </location>
</feature>
<sequence length="113" mass="11463">MIMLITVLAPGFGWESAGGMMGQAIAAPAAMDDHSHSADAACDGCGDHAAGECVELHHHCCPGHILGHLPGHVAGALALPLPSAGNPAVDRGDRQFSSRVPDGLERPPRSVSA</sequence>
<feature type="region of interest" description="Disordered" evidence="1">
    <location>
        <begin position="84"/>
        <end position="113"/>
    </location>
</feature>
<keyword evidence="3" id="KW-1185">Reference proteome</keyword>
<evidence type="ECO:0008006" key="4">
    <source>
        <dbReference type="Google" id="ProtNLM"/>
    </source>
</evidence>
<evidence type="ECO:0000256" key="1">
    <source>
        <dbReference type="SAM" id="MobiDB-lite"/>
    </source>
</evidence>
<name>A0A1R1I8S8_9RHOO</name>
<proteinExistence type="predicted"/>
<organism evidence="2 3">
    <name type="scientific">Azonexus hydrophilus</name>
    <dbReference type="NCBI Taxonomy" id="418702"/>
    <lineage>
        <taxon>Bacteria</taxon>
        <taxon>Pseudomonadati</taxon>
        <taxon>Pseudomonadota</taxon>
        <taxon>Betaproteobacteria</taxon>
        <taxon>Rhodocyclales</taxon>
        <taxon>Azonexaceae</taxon>
        <taxon>Azonexus</taxon>
    </lineage>
</organism>
<dbReference type="EMBL" id="MTHD01000002">
    <property type="protein sequence ID" value="OMG55183.1"/>
    <property type="molecule type" value="Genomic_DNA"/>
</dbReference>
<reference evidence="2 3" key="1">
    <citation type="submission" date="2016-10" db="EMBL/GenBank/DDBJ databases">
        <title>Alkaliphiles isolated from bioreactors.</title>
        <authorList>
            <person name="Salah Z."/>
            <person name="Rout S.P."/>
            <person name="Humphreys P.N."/>
        </authorList>
    </citation>
    <scope>NUCLEOTIDE SEQUENCE [LARGE SCALE GENOMIC DNA]</scope>
    <source>
        <strain evidence="2 3">ZS02</strain>
    </source>
</reference>
<evidence type="ECO:0000313" key="2">
    <source>
        <dbReference type="EMBL" id="OMG55183.1"/>
    </source>
</evidence>
<dbReference type="STRING" id="418702.BJN45_08565"/>